<gene>
    <name evidence="1" type="primary">49</name>
    <name evidence="1" type="ORF">PBI_WAYNE_49</name>
</gene>
<protein>
    <submittedName>
        <fullName evidence="1">HNH endonuclease</fullName>
    </submittedName>
</protein>
<dbReference type="EMBL" id="KU160672">
    <property type="protein sequence ID" value="ALY10773.1"/>
    <property type="molecule type" value="Genomic_DNA"/>
</dbReference>
<evidence type="ECO:0000313" key="2">
    <source>
        <dbReference type="Proteomes" id="UP000225197"/>
    </source>
</evidence>
<keyword evidence="1" id="KW-0255">Endonuclease</keyword>
<proteinExistence type="predicted"/>
<keyword evidence="2" id="KW-1185">Reference proteome</keyword>
<dbReference type="KEGG" id="vg:40078843"/>
<dbReference type="OrthoDB" id="25105at10239"/>
<name>A0A0U4JF21_9CAUD</name>
<evidence type="ECO:0000313" key="1">
    <source>
        <dbReference type="EMBL" id="ALY10773.1"/>
    </source>
</evidence>
<dbReference type="RefSeq" id="YP_009602975.1">
    <property type="nucleotide sequence ID" value="NC_041946.1"/>
</dbReference>
<sequence length="139" mass="15918">MGITTGPRVTCKHCGTEHPREHYYTNGKNGVIRNCRDCRNRFTREAKRRLREKVIQHYGGKCACCGEDRYVFLNIDHINGGGNAEYKAQGPDLARRLHRNGYPEGFQILCWNCNNAKHLLGSLDLCPHKLEQVDLPSHK</sequence>
<dbReference type="GO" id="GO:0004519">
    <property type="term" value="F:endonuclease activity"/>
    <property type="evidence" value="ECO:0007669"/>
    <property type="project" value="UniProtKB-KW"/>
</dbReference>
<dbReference type="Proteomes" id="UP000225197">
    <property type="component" value="Segment"/>
</dbReference>
<reference evidence="1" key="1">
    <citation type="submission" date="2017-04" db="EMBL/GenBank/DDBJ databases">
        <authorList>
            <person name="Jacobs-Sera D."/>
            <person name="Guerrero C.A."/>
            <person name="Garlena R.A."/>
            <person name="Russell D.A."/>
            <person name="Pope W.H."/>
            <person name="Hatfull G.F."/>
        </authorList>
    </citation>
    <scope>NUCLEOTIDE SEQUENCE [LARGE SCALE GENOMIC DNA]</scope>
</reference>
<keyword evidence="1" id="KW-0540">Nuclease</keyword>
<organism evidence="1 2">
    <name type="scientific">Arthrobacter phage Wayne</name>
    <dbReference type="NCBI Taxonomy" id="1772322"/>
    <lineage>
        <taxon>Viruses</taxon>
        <taxon>Duplodnaviria</taxon>
        <taxon>Heunggongvirae</taxon>
        <taxon>Uroviricota</taxon>
        <taxon>Caudoviricetes</taxon>
        <taxon>Korravirus</taxon>
        <taxon>Korravirus wayne</taxon>
    </lineage>
</organism>
<dbReference type="GeneID" id="40078843"/>
<keyword evidence="1" id="KW-0378">Hydrolase</keyword>
<accession>A0A0U4JF21</accession>